<evidence type="ECO:0000313" key="2">
    <source>
        <dbReference type="EMBL" id="PNP52696.1"/>
    </source>
</evidence>
<dbReference type="GO" id="GO:0003824">
    <property type="term" value="F:catalytic activity"/>
    <property type="evidence" value="ECO:0007669"/>
    <property type="project" value="UniProtKB-ARBA"/>
</dbReference>
<dbReference type="OrthoDB" id="4138492at2759"/>
<dbReference type="EMBL" id="MTYI01000097">
    <property type="protein sequence ID" value="PNP52696.1"/>
    <property type="molecule type" value="Genomic_DNA"/>
</dbReference>
<evidence type="ECO:0000256" key="1">
    <source>
        <dbReference type="SAM" id="SignalP"/>
    </source>
</evidence>
<feature type="chain" id="PRO_5014385737" evidence="1">
    <location>
        <begin position="25"/>
        <end position="1016"/>
    </location>
</feature>
<dbReference type="AlphaFoldDB" id="A0A2K0U4K6"/>
<accession>A0A2K0U4K6</accession>
<reference evidence="2 3" key="1">
    <citation type="submission" date="2017-02" db="EMBL/GenBank/DDBJ databases">
        <title>Genomes of Trichoderma spp. with biocontrol activity.</title>
        <authorList>
            <person name="Gardiner D."/>
            <person name="Kazan K."/>
            <person name="Vos C."/>
            <person name="Harvey P."/>
        </authorList>
    </citation>
    <scope>NUCLEOTIDE SEQUENCE [LARGE SCALE GENOMIC DNA]</scope>
    <source>
        <strain evidence="2 3">Tr1</strain>
    </source>
</reference>
<organism evidence="2 3">
    <name type="scientific">Trichoderma harzianum</name>
    <name type="common">Hypocrea lixii</name>
    <dbReference type="NCBI Taxonomy" id="5544"/>
    <lineage>
        <taxon>Eukaryota</taxon>
        <taxon>Fungi</taxon>
        <taxon>Dikarya</taxon>
        <taxon>Ascomycota</taxon>
        <taxon>Pezizomycotina</taxon>
        <taxon>Sordariomycetes</taxon>
        <taxon>Hypocreomycetidae</taxon>
        <taxon>Hypocreales</taxon>
        <taxon>Hypocreaceae</taxon>
        <taxon>Trichoderma</taxon>
    </lineage>
</organism>
<dbReference type="PANTHER" id="PTHR41814">
    <property type="entry name" value="EXPRESSED PROTEIN"/>
    <property type="match status" value="1"/>
</dbReference>
<dbReference type="InterPro" id="IPR012341">
    <property type="entry name" value="6hp_glycosidase-like_sf"/>
</dbReference>
<dbReference type="PANTHER" id="PTHR41814:SF1">
    <property type="entry name" value="CELLULASE"/>
    <property type="match status" value="1"/>
</dbReference>
<dbReference type="GO" id="GO:0005975">
    <property type="term" value="P:carbohydrate metabolic process"/>
    <property type="evidence" value="ECO:0007669"/>
    <property type="project" value="InterPro"/>
</dbReference>
<dbReference type="Proteomes" id="UP000236290">
    <property type="component" value="Unassembled WGS sequence"/>
</dbReference>
<proteinExistence type="predicted"/>
<comment type="caution">
    <text evidence="2">The sequence shown here is derived from an EMBL/GenBank/DDBJ whole genome shotgun (WGS) entry which is preliminary data.</text>
</comment>
<protein>
    <submittedName>
        <fullName evidence="2">Uncharacterized protein</fullName>
    </submittedName>
</protein>
<dbReference type="InterPro" id="IPR008928">
    <property type="entry name" value="6-hairpin_glycosidase_sf"/>
</dbReference>
<feature type="signal peptide" evidence="1">
    <location>
        <begin position="1"/>
        <end position="24"/>
    </location>
</feature>
<evidence type="ECO:0000313" key="3">
    <source>
        <dbReference type="Proteomes" id="UP000236290"/>
    </source>
</evidence>
<sequence length="1016" mass="106214">MMSSFRQIATSLITIFLINPPVLAADVDAGYDVFAVAQVMINLSSHSWEWGTAAEALLELYDPELSVFSSNPFPSGKIPNADPRTFALAYAKQFIHTNGQVFVGDSAVGDPASLGVSAILIGQSDRAYLDASNRQADYILNQAPKWSNVAYLAVQQGNLSLMAETVTQCGLQRAVLKTSQFNNWRHIIGPQSQDTGLWSTGNGWASYGMVRVLHTLQKWSGSSSSMTSQIGQLKGWIKEILDGAMLSGLDNGLLRNYLNDDSWFGETSGTALLSAVAYRMAVNDPGMFPKKYITWADTNRKALAQHQNGGVFAPAVNPYSWLDRTKYTKGSPEGQAFMVNLYTAYRDCVGAGVCAAPPSSATTISKGGIGPIEVLTVLDAAITFSAMPVPTGATCRSPASCDSNGCKGAFDGLAKHPICQAGEQKGCQCTATANTCGPHQSCDLNGCAGAFNGLSKFAQCTGNFEGCECTATANTCGPHQSCDLNGCAGAFNGLSKFAQCTGNFEGCECTATSNTCGPRQSCDLNGCDGAYGGSQRFAKCTGNFVGCDCSSTSNTCGPRQSCDLNGCAGAYDGIRAFAQCTNNFIGCECNATPNTCGPPQSCDLNGCVGAFDLSDGKAYCTHNFLGCQCTPTPNTCGPRQSCDLNHCDGAFKGSVPFAQCTNFFKGCECTATSKTCGAKQSCGLNGCAGAFDLSNGKAFCTQNFRGCECQSNPGTCGAPQSCDLNHCDGAFQGSAPMAQCTNFFKGCECTATSKTCGAKQSCDLNGCAGGFDSSGVARCQGNFLGCQCAATSHTCGTAQHCDLNGCKGSFDSSSNTARCRGNFPGCVCIPVASTCGTAQSCDLNGCNGGFNSQGNAVCMGNFYGCPCIPNPIWIPPPPSLPPSEDPPPSSPSLPPLENPWYCLGIYERDDCNNLGCTRSYALGARNMNTGIAHTVHETGVGHPISDLCGATIDGATIECHGDISAECAPPGIATYNSRTCRSYCHSLGDPVECWNIGNGVFGFRMSMSLVCDRALS</sequence>
<gene>
    <name evidence="2" type="ORF">THARTR1_06760</name>
</gene>
<dbReference type="Gene3D" id="1.50.10.10">
    <property type="match status" value="1"/>
</dbReference>
<keyword evidence="1" id="KW-0732">Signal</keyword>
<name>A0A2K0U4K6_TRIHA</name>
<dbReference type="SUPFAM" id="SSF48208">
    <property type="entry name" value="Six-hairpin glycosidases"/>
    <property type="match status" value="1"/>
</dbReference>